<evidence type="ECO:0000256" key="8">
    <source>
        <dbReference type="RuleBase" id="RU003942"/>
    </source>
</evidence>
<dbReference type="AlphaFoldDB" id="A0A069B7D2"/>
<feature type="transmembrane region" description="Helical" evidence="9">
    <location>
        <begin position="7"/>
        <end position="26"/>
    </location>
</feature>
<comment type="similarity">
    <text evidence="7 8">Belongs to the drug/metabolite transporter (DMT) superfamily. Small multidrug resistance (SMR) (TC 2.A.7.1) family.</text>
</comment>
<comment type="subcellular location">
    <subcellularLocation>
        <location evidence="1 8">Cell membrane</location>
        <topology evidence="1 8">Multi-pass membrane protein</topology>
    </subcellularLocation>
</comment>
<dbReference type="GeneID" id="93060135"/>
<dbReference type="InterPro" id="IPR045324">
    <property type="entry name" value="Small_multidrug_res"/>
</dbReference>
<evidence type="ECO:0000256" key="2">
    <source>
        <dbReference type="ARBA" id="ARBA00022448"/>
    </source>
</evidence>
<comment type="caution">
    <text evidence="10">The sequence shown here is derived from an EMBL/GenBank/DDBJ whole genome shotgun (WGS) entry which is preliminary data.</text>
</comment>
<evidence type="ECO:0000313" key="10">
    <source>
        <dbReference type="EMBL" id="KGX06743.1"/>
    </source>
</evidence>
<dbReference type="EMBL" id="PHRB01000001">
    <property type="protein sequence ID" value="PJO68162.1"/>
    <property type="molecule type" value="Genomic_DNA"/>
</dbReference>
<evidence type="ECO:0000256" key="9">
    <source>
        <dbReference type="SAM" id="Phobius"/>
    </source>
</evidence>
<dbReference type="GO" id="GO:0031460">
    <property type="term" value="P:glycine betaine transport"/>
    <property type="evidence" value="ECO:0007669"/>
    <property type="project" value="TreeGrafter"/>
</dbReference>
<keyword evidence="6 9" id="KW-0472">Membrane</keyword>
<keyword evidence="5 9" id="KW-1133">Transmembrane helix</keyword>
<reference evidence="10 12" key="1">
    <citation type="submission" date="2014-08" db="EMBL/GenBank/DDBJ databases">
        <authorList>
            <person name="Bunnell A."/>
            <person name="Chain P.S."/>
            <person name="Chertkov O."/>
            <person name="Currie B.J."/>
            <person name="Daligault H.E."/>
            <person name="Davenport K.W."/>
            <person name="Davis C."/>
            <person name="Gleasner C.D."/>
            <person name="Johnson S.L."/>
            <person name="Kaestli M."/>
            <person name="Koren S."/>
            <person name="Kunde Y.A."/>
            <person name="Mayo M."/>
            <person name="McMurry K.K."/>
            <person name="Price E.P."/>
            <person name="Reitenga K.G."/>
            <person name="Robison R."/>
            <person name="Rosovitz M.J."/>
            <person name="Sarovich D.S."/>
            <person name="Teshima H."/>
        </authorList>
    </citation>
    <scope>NUCLEOTIDE SEQUENCE [LARGE SCALE GENOMIC DNA]</scope>
    <source>
        <strain evidence="10 12">MSHR44</strain>
    </source>
</reference>
<dbReference type="InterPro" id="IPR037185">
    <property type="entry name" value="EmrE-like"/>
</dbReference>
<evidence type="ECO:0000256" key="4">
    <source>
        <dbReference type="ARBA" id="ARBA00022692"/>
    </source>
</evidence>
<feature type="transmembrane region" description="Helical" evidence="9">
    <location>
        <begin position="60"/>
        <end position="81"/>
    </location>
</feature>
<feature type="transmembrane region" description="Helical" evidence="9">
    <location>
        <begin position="87"/>
        <end position="106"/>
    </location>
</feature>
<dbReference type="EMBL" id="JQIM01000010">
    <property type="protein sequence ID" value="KGX06743.1"/>
    <property type="molecule type" value="Genomic_DNA"/>
</dbReference>
<sequence>MQLPGYAWLAIAIVAEVVGTSALRAAEGFTRLWPTLVVALGYGTAFYCLSLTLKSMPVGIVYAIWSGAGIVLITLVALVLYRQVPDWPAVVGLALIVAGVVVLNLFSKMQAH</sequence>
<evidence type="ECO:0000256" key="5">
    <source>
        <dbReference type="ARBA" id="ARBA00022989"/>
    </source>
</evidence>
<evidence type="ECO:0000313" key="12">
    <source>
        <dbReference type="Proteomes" id="UP000030475"/>
    </source>
</evidence>
<organism evidence="10 12">
    <name type="scientific">Burkholderia pseudomallei</name>
    <name type="common">Pseudomonas pseudomallei</name>
    <dbReference type="NCBI Taxonomy" id="28450"/>
    <lineage>
        <taxon>Bacteria</taxon>
        <taxon>Pseudomonadati</taxon>
        <taxon>Pseudomonadota</taxon>
        <taxon>Betaproteobacteria</taxon>
        <taxon>Burkholderiales</taxon>
        <taxon>Burkholderiaceae</taxon>
        <taxon>Burkholderia</taxon>
        <taxon>pseudomallei group</taxon>
    </lineage>
</organism>
<accession>A0A069B7D2</accession>
<dbReference type="Pfam" id="PF00893">
    <property type="entry name" value="Multi_Drug_Res"/>
    <property type="match status" value="1"/>
</dbReference>
<keyword evidence="3" id="KW-1003">Cell membrane</keyword>
<dbReference type="InterPro" id="IPR000390">
    <property type="entry name" value="Small_drug/metabolite_transptr"/>
</dbReference>
<dbReference type="RefSeq" id="WP_004191709.1">
    <property type="nucleotide sequence ID" value="NZ_AP028071.1"/>
</dbReference>
<reference evidence="11 13" key="2">
    <citation type="submission" date="2017-11" db="EMBL/GenBank/DDBJ databases">
        <title>Molecular characterization of Burkholderia pseudomallei and closely related isolates from Vietnam.</title>
        <authorList>
            <person name="Ustinov D.V."/>
            <person name="Antonov A.S."/>
            <person name="Avdusheva E.F."/>
            <person name="Shpak I.M."/>
            <person name="Zakharova I.B."/>
            <person name="Thi L.A."/>
            <person name="Teteryatnikova N."/>
            <person name="Lopasteyskaya Y.A."/>
            <person name="Kuzyutina J.A."/>
            <person name="Ngo T.N."/>
            <person name="Victorov D.V."/>
        </authorList>
    </citation>
    <scope>NUCLEOTIDE SEQUENCE [LARGE SCALE GENOMIC DNA]</scope>
    <source>
        <strain evidence="11 13">V1512</strain>
    </source>
</reference>
<evidence type="ECO:0000256" key="3">
    <source>
        <dbReference type="ARBA" id="ARBA00022475"/>
    </source>
</evidence>
<dbReference type="GO" id="GO:0015199">
    <property type="term" value="F:amino-acid betaine transmembrane transporter activity"/>
    <property type="evidence" value="ECO:0007669"/>
    <property type="project" value="TreeGrafter"/>
</dbReference>
<dbReference type="GO" id="GO:0015297">
    <property type="term" value="F:antiporter activity"/>
    <property type="evidence" value="ECO:0007669"/>
    <property type="project" value="TreeGrafter"/>
</dbReference>
<dbReference type="OrthoDB" id="9808638at2"/>
<evidence type="ECO:0000313" key="11">
    <source>
        <dbReference type="EMBL" id="PJO68162.1"/>
    </source>
</evidence>
<protein>
    <submittedName>
        <fullName evidence="11">QacE family quaternary ammonium compound efflux SMR transporter</fullName>
    </submittedName>
    <submittedName>
        <fullName evidence="10">Small Multidrug Resistance family protein</fullName>
    </submittedName>
</protein>
<keyword evidence="4 8" id="KW-0812">Transmembrane</keyword>
<dbReference type="GO" id="GO:0015220">
    <property type="term" value="F:choline transmembrane transporter activity"/>
    <property type="evidence" value="ECO:0007669"/>
    <property type="project" value="TreeGrafter"/>
</dbReference>
<dbReference type="OMA" id="TYALWSG"/>
<dbReference type="GO" id="GO:0005886">
    <property type="term" value="C:plasma membrane"/>
    <property type="evidence" value="ECO:0007669"/>
    <property type="project" value="UniProtKB-SubCell"/>
</dbReference>
<dbReference type="FunFam" id="1.10.3730.20:FF:000001">
    <property type="entry name" value="Quaternary ammonium compound resistance transporter SugE"/>
    <property type="match status" value="1"/>
</dbReference>
<dbReference type="SUPFAM" id="SSF103481">
    <property type="entry name" value="Multidrug resistance efflux transporter EmrE"/>
    <property type="match status" value="1"/>
</dbReference>
<dbReference type="eggNOG" id="COG2076">
    <property type="taxonomic scope" value="Bacteria"/>
</dbReference>
<evidence type="ECO:0000256" key="7">
    <source>
        <dbReference type="ARBA" id="ARBA00038032"/>
    </source>
</evidence>
<dbReference type="Gene3D" id="1.10.3730.20">
    <property type="match status" value="1"/>
</dbReference>
<gene>
    <name evidence="11" type="ORF">CWD88_02620</name>
    <name evidence="10" type="ORF">Y036_321</name>
</gene>
<dbReference type="GO" id="GO:1990961">
    <property type="term" value="P:xenobiotic detoxification by transmembrane export across the plasma membrane"/>
    <property type="evidence" value="ECO:0007669"/>
    <property type="project" value="UniProtKB-ARBA"/>
</dbReference>
<dbReference type="PANTHER" id="PTHR30561:SF1">
    <property type="entry name" value="MULTIDRUG TRANSPORTER EMRE"/>
    <property type="match status" value="1"/>
</dbReference>
<feature type="transmembrane region" description="Helical" evidence="9">
    <location>
        <begin position="32"/>
        <end position="53"/>
    </location>
</feature>
<evidence type="ECO:0000256" key="6">
    <source>
        <dbReference type="ARBA" id="ARBA00023136"/>
    </source>
</evidence>
<dbReference type="PANTHER" id="PTHR30561">
    <property type="entry name" value="SMR FAMILY PROTON-DEPENDENT DRUG EFFLUX TRANSPORTER SUGE"/>
    <property type="match status" value="1"/>
</dbReference>
<dbReference type="Proteomes" id="UP000231878">
    <property type="component" value="Unassembled WGS sequence"/>
</dbReference>
<evidence type="ECO:0000256" key="1">
    <source>
        <dbReference type="ARBA" id="ARBA00004651"/>
    </source>
</evidence>
<keyword evidence="2" id="KW-0813">Transport</keyword>
<dbReference type="Proteomes" id="UP000030475">
    <property type="component" value="Unassembled WGS sequence"/>
</dbReference>
<evidence type="ECO:0000313" key="13">
    <source>
        <dbReference type="Proteomes" id="UP000231878"/>
    </source>
</evidence>
<name>A0A069B7D2_BURPE</name>
<proteinExistence type="inferred from homology"/>